<reference evidence="3" key="1">
    <citation type="submission" date="2017-02" db="EMBL/GenBank/DDBJ databases">
        <authorList>
            <person name="Mornico D."/>
        </authorList>
    </citation>
    <scope>NUCLEOTIDE SEQUENCE [LARGE SCALE GENOMIC DNA]</scope>
</reference>
<evidence type="ECO:0000259" key="1">
    <source>
        <dbReference type="Pfam" id="PF14213"/>
    </source>
</evidence>
<proteinExistence type="predicted"/>
<feature type="domain" description="DUF4325" evidence="1">
    <location>
        <begin position="29"/>
        <end position="74"/>
    </location>
</feature>
<sequence>MSIINVANDFSLMPSGRHRSDGSYTGDHFYEILIREIEKVPEDEKIIINFDGVLAAGSSFLEQAFAGLIREKKISKSQFFNKFEIVANEYPEIREKVKRYVSEA</sequence>
<keyword evidence="3" id="KW-1185">Reference proteome</keyword>
<organism evidence="2 3">
    <name type="scientific">Psychrobacter pasteurii</name>
    <dbReference type="NCBI Taxonomy" id="1945520"/>
    <lineage>
        <taxon>Bacteria</taxon>
        <taxon>Pseudomonadati</taxon>
        <taxon>Pseudomonadota</taxon>
        <taxon>Gammaproteobacteria</taxon>
        <taxon>Moraxellales</taxon>
        <taxon>Moraxellaceae</taxon>
        <taxon>Psychrobacter</taxon>
    </lineage>
</organism>
<evidence type="ECO:0000313" key="2">
    <source>
        <dbReference type="EMBL" id="SJM37153.1"/>
    </source>
</evidence>
<dbReference type="Pfam" id="PF14213">
    <property type="entry name" value="DUF4325"/>
    <property type="match status" value="1"/>
</dbReference>
<dbReference type="Proteomes" id="UP000188169">
    <property type="component" value="Unassembled WGS sequence"/>
</dbReference>
<evidence type="ECO:0000313" key="3">
    <source>
        <dbReference type="Proteomes" id="UP000188169"/>
    </source>
</evidence>
<gene>
    <name evidence="2" type="ORF">A1019T_01124</name>
</gene>
<name>A0A1R4EF79_9GAMM</name>
<protein>
    <recommendedName>
        <fullName evidence="1">DUF4325 domain-containing protein</fullName>
    </recommendedName>
</protein>
<accession>A0A1R4EF79</accession>
<dbReference type="EMBL" id="FUGD01000075">
    <property type="protein sequence ID" value="SJM37153.1"/>
    <property type="molecule type" value="Genomic_DNA"/>
</dbReference>
<dbReference type="InterPro" id="IPR025474">
    <property type="entry name" value="DUF4325"/>
</dbReference>
<dbReference type="STRING" id="1945520.A1019T_01124"/>
<dbReference type="AlphaFoldDB" id="A0A1R4EF79"/>